<gene>
    <name evidence="2" type="ORF">PVAND_004374</name>
</gene>
<evidence type="ECO:0000313" key="3">
    <source>
        <dbReference type="Proteomes" id="UP001107558"/>
    </source>
</evidence>
<dbReference type="EMBL" id="JADBJN010000002">
    <property type="protein sequence ID" value="KAG5674400.1"/>
    <property type="molecule type" value="Genomic_DNA"/>
</dbReference>
<evidence type="ECO:0000313" key="2">
    <source>
        <dbReference type="EMBL" id="KAG5674400.1"/>
    </source>
</evidence>
<accession>A0A9J6BXJ0</accession>
<organism evidence="2 3">
    <name type="scientific">Polypedilum vanderplanki</name>
    <name type="common">Sleeping chironomid midge</name>
    <dbReference type="NCBI Taxonomy" id="319348"/>
    <lineage>
        <taxon>Eukaryota</taxon>
        <taxon>Metazoa</taxon>
        <taxon>Ecdysozoa</taxon>
        <taxon>Arthropoda</taxon>
        <taxon>Hexapoda</taxon>
        <taxon>Insecta</taxon>
        <taxon>Pterygota</taxon>
        <taxon>Neoptera</taxon>
        <taxon>Endopterygota</taxon>
        <taxon>Diptera</taxon>
        <taxon>Nematocera</taxon>
        <taxon>Chironomoidea</taxon>
        <taxon>Chironomidae</taxon>
        <taxon>Chironominae</taxon>
        <taxon>Polypedilum</taxon>
        <taxon>Polypedilum</taxon>
    </lineage>
</organism>
<dbReference type="Proteomes" id="UP001107558">
    <property type="component" value="Chromosome 2"/>
</dbReference>
<feature type="region of interest" description="Disordered" evidence="1">
    <location>
        <begin position="40"/>
        <end position="59"/>
    </location>
</feature>
<reference evidence="2" key="1">
    <citation type="submission" date="2021-03" db="EMBL/GenBank/DDBJ databases">
        <title>Chromosome level genome of the anhydrobiotic midge Polypedilum vanderplanki.</title>
        <authorList>
            <person name="Yoshida Y."/>
            <person name="Kikawada T."/>
            <person name="Gusev O."/>
        </authorList>
    </citation>
    <scope>NUCLEOTIDE SEQUENCE</scope>
    <source>
        <strain evidence="2">NIAS01</strain>
        <tissue evidence="2">Whole body or cell culture</tissue>
    </source>
</reference>
<keyword evidence="3" id="KW-1185">Reference proteome</keyword>
<protein>
    <submittedName>
        <fullName evidence="2">Uncharacterized protein</fullName>
    </submittedName>
</protein>
<feature type="region of interest" description="Disordered" evidence="1">
    <location>
        <begin position="75"/>
        <end position="102"/>
    </location>
</feature>
<proteinExistence type="predicted"/>
<sequence>MHETKKGGLMSASSPSLGQKKILKHQNSVKSEKGLKRVSLEVVDEKPSRMSRQSSMMKNDKLYCMGTSFDERSDDESYEEFSVPVPRNSSNKNLVESIPLMK</sequence>
<name>A0A9J6BXJ0_POLVA</name>
<comment type="caution">
    <text evidence="2">The sequence shown here is derived from an EMBL/GenBank/DDBJ whole genome shotgun (WGS) entry which is preliminary data.</text>
</comment>
<dbReference type="AlphaFoldDB" id="A0A9J6BXJ0"/>
<feature type="region of interest" description="Disordered" evidence="1">
    <location>
        <begin position="1"/>
        <end position="34"/>
    </location>
</feature>
<evidence type="ECO:0000256" key="1">
    <source>
        <dbReference type="SAM" id="MobiDB-lite"/>
    </source>
</evidence>